<organism evidence="2 3">
    <name type="scientific">Nicotiana attenuata</name>
    <name type="common">Coyote tobacco</name>
    <dbReference type="NCBI Taxonomy" id="49451"/>
    <lineage>
        <taxon>Eukaryota</taxon>
        <taxon>Viridiplantae</taxon>
        <taxon>Streptophyta</taxon>
        <taxon>Embryophyta</taxon>
        <taxon>Tracheophyta</taxon>
        <taxon>Spermatophyta</taxon>
        <taxon>Magnoliopsida</taxon>
        <taxon>eudicotyledons</taxon>
        <taxon>Gunneridae</taxon>
        <taxon>Pentapetalae</taxon>
        <taxon>asterids</taxon>
        <taxon>lamiids</taxon>
        <taxon>Solanales</taxon>
        <taxon>Solanaceae</taxon>
        <taxon>Nicotianoideae</taxon>
        <taxon>Nicotianeae</taxon>
        <taxon>Nicotiana</taxon>
    </lineage>
</organism>
<feature type="non-terminal residue" evidence="2">
    <location>
        <position position="1"/>
    </location>
</feature>
<evidence type="ECO:0000313" key="3">
    <source>
        <dbReference type="Proteomes" id="UP000187609"/>
    </source>
</evidence>
<gene>
    <name evidence="2" type="ORF">A4A49_58388</name>
</gene>
<evidence type="ECO:0000313" key="2">
    <source>
        <dbReference type="EMBL" id="OIT32916.1"/>
    </source>
</evidence>
<protein>
    <submittedName>
        <fullName evidence="2">Uncharacterized protein</fullName>
    </submittedName>
</protein>
<keyword evidence="3" id="KW-1185">Reference proteome</keyword>
<keyword evidence="1" id="KW-0732">Signal</keyword>
<feature type="signal peptide" evidence="1">
    <location>
        <begin position="1"/>
        <end position="16"/>
    </location>
</feature>
<dbReference type="Proteomes" id="UP000187609">
    <property type="component" value="Unassembled WGS sequence"/>
</dbReference>
<feature type="chain" id="PRO_5016463521" evidence="1">
    <location>
        <begin position="17"/>
        <end position="156"/>
    </location>
</feature>
<proteinExistence type="predicted"/>
<evidence type="ECO:0000256" key="1">
    <source>
        <dbReference type="SAM" id="SignalP"/>
    </source>
</evidence>
<reference evidence="2" key="1">
    <citation type="submission" date="2016-11" db="EMBL/GenBank/DDBJ databases">
        <title>The genome of Nicotiana attenuata.</title>
        <authorList>
            <person name="Xu S."/>
            <person name="Brockmoeller T."/>
            <person name="Gaquerel E."/>
            <person name="Navarro A."/>
            <person name="Kuhl H."/>
            <person name="Gase K."/>
            <person name="Ling Z."/>
            <person name="Zhou W."/>
            <person name="Kreitzer C."/>
            <person name="Stanke M."/>
            <person name="Tang H."/>
            <person name="Lyons E."/>
            <person name="Pandey P."/>
            <person name="Pandey S.P."/>
            <person name="Timmermann B."/>
            <person name="Baldwin I.T."/>
        </authorList>
    </citation>
    <scope>NUCLEOTIDE SEQUENCE [LARGE SCALE GENOMIC DNA]</scope>
    <source>
        <strain evidence="2">UT</strain>
    </source>
</reference>
<dbReference type="EMBL" id="MJEQ01000975">
    <property type="protein sequence ID" value="OIT32916.1"/>
    <property type="molecule type" value="Genomic_DNA"/>
</dbReference>
<comment type="caution">
    <text evidence="2">The sequence shown here is derived from an EMBL/GenBank/DDBJ whole genome shotgun (WGS) entry which is preliminary data.</text>
</comment>
<sequence>LSLMLLKVAMILCGQGAMLQHPMIIILLKAITTLVAGLERIGQEAQVKCNSLPDKILTCCLRICGDMEPKVVNTTVATISCPVDKVVTVHILSFCFPEHFCPETSGRECVANTILCSNLEDKVLFEGESIVVNQADSSIGIIGLSKILESFIWDPG</sequence>
<accession>A0A314KU60</accession>
<feature type="non-terminal residue" evidence="2">
    <location>
        <position position="156"/>
    </location>
</feature>
<name>A0A314KU60_NICAT</name>
<dbReference type="AlphaFoldDB" id="A0A314KU60"/>